<dbReference type="SMART" id="SM00521">
    <property type="entry name" value="CBF"/>
    <property type="match status" value="1"/>
</dbReference>
<dbReference type="Gramene" id="CDP07786">
    <property type="protein sequence ID" value="CDP07786"/>
    <property type="gene ID" value="GSCOC_T00025167001"/>
</dbReference>
<feature type="region of interest" description="Disordered" evidence="9">
    <location>
        <begin position="178"/>
        <end position="307"/>
    </location>
</feature>
<sequence length="307" mass="33953">MPTIARNEGRQLETEVHNITSSRVYTQPWWRGYESTCLPSPGESVNGSVSESVTKERDTSVAPPSESNGSGGQGPQQVKHAPSTIPMSGHLDSPSQMELVGHSIMLTPYPYPDPAYGGVITYGAPVHPQYFGIHQTRMPLPLQMEEEPVYVNAKQYHGILRRRQSRAKAEMEKKIMKGRKPYLHESRHQHAMRRARGSGGRFLNTKKLENNESKSSKSASKEQTKCGDAVPTQSGNSSGSEHLSTDCNGHSDQLREKKQMLSNGNGRGISSFYYQQSSGSERGRQHFNQESWSLLVNQAPRGAASSN</sequence>
<dbReference type="InterPro" id="IPR001289">
    <property type="entry name" value="NFYA"/>
</dbReference>
<dbReference type="Proteomes" id="UP000295252">
    <property type="component" value="Chromosome IV"/>
</dbReference>
<evidence type="ECO:0000256" key="7">
    <source>
        <dbReference type="ARBA" id="ARBA00025911"/>
    </source>
</evidence>
<feature type="region of interest" description="Disordered" evidence="9">
    <location>
        <begin position="36"/>
        <end position="95"/>
    </location>
</feature>
<keyword evidence="11" id="KW-1185">Reference proteome</keyword>
<dbReference type="Gene3D" id="6.10.250.2430">
    <property type="match status" value="1"/>
</dbReference>
<gene>
    <name evidence="10" type="ORF">GSCOC_T00025167001</name>
</gene>
<keyword evidence="2 8" id="KW-0805">Transcription regulation</keyword>
<dbReference type="InterPro" id="IPR018362">
    <property type="entry name" value="CCAAT-binding_factor_CS"/>
</dbReference>
<dbReference type="STRING" id="49390.A0A068UH68"/>
<evidence type="ECO:0000256" key="2">
    <source>
        <dbReference type="ARBA" id="ARBA00023015"/>
    </source>
</evidence>
<dbReference type="Pfam" id="PF02045">
    <property type="entry name" value="CBFB_NFYA"/>
    <property type="match status" value="1"/>
</dbReference>
<keyword evidence="6 8" id="KW-0539">Nucleus</keyword>
<dbReference type="InParanoid" id="A0A068UH68"/>
<evidence type="ECO:0000313" key="10">
    <source>
        <dbReference type="EMBL" id="CDP07786.1"/>
    </source>
</evidence>
<evidence type="ECO:0000256" key="1">
    <source>
        <dbReference type="ARBA" id="ARBA00004123"/>
    </source>
</evidence>
<evidence type="ECO:0000313" key="11">
    <source>
        <dbReference type="Proteomes" id="UP000295252"/>
    </source>
</evidence>
<dbReference type="OMA" id="MQYGGMM"/>
<reference evidence="11" key="1">
    <citation type="journal article" date="2014" name="Science">
        <title>The coffee genome provides insight into the convergent evolution of caffeine biosynthesis.</title>
        <authorList>
            <person name="Denoeud F."/>
            <person name="Carretero-Paulet L."/>
            <person name="Dereeper A."/>
            <person name="Droc G."/>
            <person name="Guyot R."/>
            <person name="Pietrella M."/>
            <person name="Zheng C."/>
            <person name="Alberti A."/>
            <person name="Anthony F."/>
            <person name="Aprea G."/>
            <person name="Aury J.M."/>
            <person name="Bento P."/>
            <person name="Bernard M."/>
            <person name="Bocs S."/>
            <person name="Campa C."/>
            <person name="Cenci A."/>
            <person name="Combes M.C."/>
            <person name="Crouzillat D."/>
            <person name="Da Silva C."/>
            <person name="Daddiego L."/>
            <person name="De Bellis F."/>
            <person name="Dussert S."/>
            <person name="Garsmeur O."/>
            <person name="Gayraud T."/>
            <person name="Guignon V."/>
            <person name="Jahn K."/>
            <person name="Jamilloux V."/>
            <person name="Joet T."/>
            <person name="Labadie K."/>
            <person name="Lan T."/>
            <person name="Leclercq J."/>
            <person name="Lepelley M."/>
            <person name="Leroy T."/>
            <person name="Li L.T."/>
            <person name="Librado P."/>
            <person name="Lopez L."/>
            <person name="Munoz A."/>
            <person name="Noel B."/>
            <person name="Pallavicini A."/>
            <person name="Perrotta G."/>
            <person name="Poncet V."/>
            <person name="Pot D."/>
            <person name="Priyono X."/>
            <person name="Rigoreau M."/>
            <person name="Rouard M."/>
            <person name="Rozas J."/>
            <person name="Tranchant-Dubreuil C."/>
            <person name="VanBuren R."/>
            <person name="Zhang Q."/>
            <person name="Andrade A.C."/>
            <person name="Argout X."/>
            <person name="Bertrand B."/>
            <person name="de Kochko A."/>
            <person name="Graziosi G."/>
            <person name="Henry R.J."/>
            <person name="Jayarama X."/>
            <person name="Ming R."/>
            <person name="Nagai C."/>
            <person name="Rounsley S."/>
            <person name="Sankoff D."/>
            <person name="Giuliano G."/>
            <person name="Albert V.A."/>
            <person name="Wincker P."/>
            <person name="Lashermes P."/>
        </authorList>
    </citation>
    <scope>NUCLEOTIDE SEQUENCE [LARGE SCALE GENOMIC DNA]</scope>
    <source>
        <strain evidence="11">cv. DH200-94</strain>
    </source>
</reference>
<dbReference type="GO" id="GO:0016602">
    <property type="term" value="C:CCAAT-binding factor complex"/>
    <property type="evidence" value="ECO:0007669"/>
    <property type="project" value="InterPro"/>
</dbReference>
<dbReference type="PRINTS" id="PR00616">
    <property type="entry name" value="CCAATSUBUNTB"/>
</dbReference>
<comment type="similarity">
    <text evidence="8">Belongs to the NFYA/HAP2 subunit family.</text>
</comment>
<accession>A0A068UH68</accession>
<comment type="function">
    <text evidence="8">Component of the sequence-specific heterotrimeric transcription factor (NF-Y) which specifically recognizes a 5'-CCAAT-3' box motif found in the promoters of its target genes.</text>
</comment>
<evidence type="ECO:0000256" key="3">
    <source>
        <dbReference type="ARBA" id="ARBA00023125"/>
    </source>
</evidence>
<dbReference type="PANTHER" id="PTHR12632">
    <property type="entry name" value="TRANSCRIPTION FACTOR NF-Y ALPHA-RELATED"/>
    <property type="match status" value="1"/>
</dbReference>
<feature type="compositionally biased region" description="Low complexity" evidence="9">
    <location>
        <begin position="39"/>
        <end position="52"/>
    </location>
</feature>
<proteinExistence type="inferred from homology"/>
<dbReference type="PhylomeDB" id="A0A068UH68"/>
<dbReference type="PROSITE" id="PS51152">
    <property type="entry name" value="NFYA_HAP2_2"/>
    <property type="match status" value="1"/>
</dbReference>
<dbReference type="AlphaFoldDB" id="A0A068UH68"/>
<evidence type="ECO:0000256" key="9">
    <source>
        <dbReference type="SAM" id="MobiDB-lite"/>
    </source>
</evidence>
<evidence type="ECO:0000256" key="6">
    <source>
        <dbReference type="ARBA" id="ARBA00023242"/>
    </source>
</evidence>
<dbReference type="OrthoDB" id="1097733at2759"/>
<comment type="subcellular location">
    <subcellularLocation>
        <location evidence="1 8">Nucleus</location>
    </subcellularLocation>
</comment>
<dbReference type="EMBL" id="HG739111">
    <property type="protein sequence ID" value="CDP07786.1"/>
    <property type="molecule type" value="Genomic_DNA"/>
</dbReference>
<feature type="compositionally biased region" description="Basic and acidic residues" evidence="9">
    <location>
        <begin position="206"/>
        <end position="225"/>
    </location>
</feature>
<evidence type="ECO:0000256" key="8">
    <source>
        <dbReference type="RuleBase" id="RU367155"/>
    </source>
</evidence>
<evidence type="ECO:0000256" key="5">
    <source>
        <dbReference type="ARBA" id="ARBA00023163"/>
    </source>
</evidence>
<dbReference type="PROSITE" id="PS00686">
    <property type="entry name" value="NFYA_HAP2_1"/>
    <property type="match status" value="1"/>
</dbReference>
<keyword evidence="5 8" id="KW-0804">Transcription</keyword>
<comment type="subunit">
    <text evidence="7">Heterotrimeric transcription factor composed of three components, NF-YA, NF-YB and NF-YC. NF-YB and NF-YC must interact and dimerize for NF-YA association and DNA binding.</text>
</comment>
<dbReference type="GO" id="GO:0003700">
    <property type="term" value="F:DNA-binding transcription factor activity"/>
    <property type="evidence" value="ECO:0007669"/>
    <property type="project" value="UniProtKB-UniRule"/>
</dbReference>
<dbReference type="GO" id="GO:0003677">
    <property type="term" value="F:DNA binding"/>
    <property type="evidence" value="ECO:0007669"/>
    <property type="project" value="UniProtKB-KW"/>
</dbReference>
<feature type="compositionally biased region" description="Polar residues" evidence="9">
    <location>
        <begin position="272"/>
        <end position="296"/>
    </location>
</feature>
<feature type="compositionally biased region" description="Polar residues" evidence="9">
    <location>
        <begin position="231"/>
        <end position="251"/>
    </location>
</feature>
<protein>
    <recommendedName>
        <fullName evidence="8">Nuclear transcription factor Y subunit</fullName>
    </recommendedName>
</protein>
<keyword evidence="4" id="KW-0010">Activator</keyword>
<keyword evidence="3 8" id="KW-0238">DNA-binding</keyword>
<organism evidence="10 11">
    <name type="scientific">Coffea canephora</name>
    <name type="common">Robusta coffee</name>
    <dbReference type="NCBI Taxonomy" id="49390"/>
    <lineage>
        <taxon>Eukaryota</taxon>
        <taxon>Viridiplantae</taxon>
        <taxon>Streptophyta</taxon>
        <taxon>Embryophyta</taxon>
        <taxon>Tracheophyta</taxon>
        <taxon>Spermatophyta</taxon>
        <taxon>Magnoliopsida</taxon>
        <taxon>eudicotyledons</taxon>
        <taxon>Gunneridae</taxon>
        <taxon>Pentapetalae</taxon>
        <taxon>asterids</taxon>
        <taxon>lamiids</taxon>
        <taxon>Gentianales</taxon>
        <taxon>Rubiaceae</taxon>
        <taxon>Ixoroideae</taxon>
        <taxon>Gardenieae complex</taxon>
        <taxon>Bertiereae - Coffeeae clade</taxon>
        <taxon>Coffeeae</taxon>
        <taxon>Coffea</taxon>
    </lineage>
</organism>
<name>A0A068UH68_COFCA</name>
<evidence type="ECO:0000256" key="4">
    <source>
        <dbReference type="ARBA" id="ARBA00023159"/>
    </source>
</evidence>